<feature type="transmembrane region" description="Helical" evidence="2">
    <location>
        <begin position="245"/>
        <end position="265"/>
    </location>
</feature>
<dbReference type="Pfam" id="PF20990">
    <property type="entry name" value="DUF2207_C"/>
    <property type="match status" value="2"/>
</dbReference>
<dbReference type="InterPro" id="IPR018702">
    <property type="entry name" value="DUF2207"/>
</dbReference>
<dbReference type="EMBL" id="PPCN01000001">
    <property type="protein sequence ID" value="POF34779.1"/>
    <property type="molecule type" value="Genomic_DNA"/>
</dbReference>
<evidence type="ECO:0000313" key="7">
    <source>
        <dbReference type="Proteomes" id="UP000236959"/>
    </source>
</evidence>
<feature type="domain" description="Predicted membrane protein YciQ-like C-terminal" evidence="5">
    <location>
        <begin position="277"/>
        <end position="442"/>
    </location>
</feature>
<keyword evidence="3" id="KW-0732">Signal</keyword>
<feature type="chain" id="PRO_5015732727" evidence="3">
    <location>
        <begin position="27"/>
        <end position="649"/>
    </location>
</feature>
<keyword evidence="2" id="KW-0812">Transmembrane</keyword>
<keyword evidence="7" id="KW-1185">Reference proteome</keyword>
<evidence type="ECO:0000259" key="4">
    <source>
        <dbReference type="Pfam" id="PF09972"/>
    </source>
</evidence>
<evidence type="ECO:0000256" key="3">
    <source>
        <dbReference type="SAM" id="SignalP"/>
    </source>
</evidence>
<feature type="compositionally biased region" description="Gly residues" evidence="1">
    <location>
        <begin position="628"/>
        <end position="649"/>
    </location>
</feature>
<feature type="domain" description="Predicted membrane protein YciQ-like C-terminal" evidence="5">
    <location>
        <begin position="458"/>
        <end position="568"/>
    </location>
</feature>
<comment type="caution">
    <text evidence="6">The sequence shown here is derived from an EMBL/GenBank/DDBJ whole genome shotgun (WGS) entry which is preliminary data.</text>
</comment>
<feature type="transmembrane region" description="Helical" evidence="2">
    <location>
        <begin position="396"/>
        <end position="418"/>
    </location>
</feature>
<evidence type="ECO:0000259" key="5">
    <source>
        <dbReference type="Pfam" id="PF20990"/>
    </source>
</evidence>
<evidence type="ECO:0000256" key="2">
    <source>
        <dbReference type="SAM" id="Phobius"/>
    </source>
</evidence>
<accession>A0A2S3V531</accession>
<feature type="signal peptide" evidence="3">
    <location>
        <begin position="1"/>
        <end position="26"/>
    </location>
</feature>
<dbReference type="Pfam" id="PF09972">
    <property type="entry name" value="DUF2207"/>
    <property type="match status" value="1"/>
</dbReference>
<feature type="domain" description="DUF2207" evidence="4">
    <location>
        <begin position="29"/>
        <end position="193"/>
    </location>
</feature>
<dbReference type="InterPro" id="IPR010916">
    <property type="entry name" value="TonB_box_CS"/>
</dbReference>
<dbReference type="PROSITE" id="PS00430">
    <property type="entry name" value="TONB_DEPENDENT_REC_1"/>
    <property type="match status" value="1"/>
</dbReference>
<keyword evidence="2" id="KW-0472">Membrane</keyword>
<sequence>MTSCRSFIRGLAVLFLVIVAGSNSHAEERIKRYVSTVEVAGDGTLSVTETITVKAEGDKIERGIFRDFPLQAEGPNGRLYEVGFKLLSVKQDGQPAPHFTRRNSKGIRIYIGEEHVLLEPGDYTYTIEYETDRQIRFFDDHDEVYWNATGNEWAFPIDEVIARIVLPKGVKATGWTAFTGRRGETGKDFEAHTAEDGREVIFSTTKVLWYYSGLTVAVKFPKGAIRPPSEAEQFRYFLSDYRSELIGGVGISFVLFYYLLAWWFVGRDPHRGVVFPRFKPPTGISPALSTYIANRGFAKGGWVALSAACLNLAVKKRLRLKEDDGDVTLTLTAEKGRIAGFGLPKGEAVLESYLSKRKRPLKLDKRHGKSIITLGSKFRSAIEKESRNVFFRSNRIFLIVGVLLSLAAIVALLVYGTLQNDQSNFVIIFMVFSIFASFVSVSIGRDVIRVADMKLRIALIFGIFGVAIFAAAAGAFQFTGGFETVPVFPFIAAALIALNILFFFLMGAPTVVGRQALDEIEGLRLYLTVAEQDRLNMSDAPDMSTGHFEELLPYAVALGVERPWTKAFEGWLATAAGAAAAASYHPNWYSGRTFDARDISDSIGSTASSMAGSFRSSLPAPKSSSSGFSGGSSGGSSGGGGGGGGGGGW</sequence>
<dbReference type="Proteomes" id="UP000236959">
    <property type="component" value="Unassembled WGS sequence"/>
</dbReference>
<protein>
    <submittedName>
        <fullName evidence="6">Putative membrane protein DUF2207</fullName>
    </submittedName>
</protein>
<name>A0A2S3V531_9HYPH</name>
<dbReference type="InterPro" id="IPR048389">
    <property type="entry name" value="YciQ-like_C"/>
</dbReference>
<gene>
    <name evidence="6" type="ORF">CLV41_1011239</name>
</gene>
<feature type="region of interest" description="Disordered" evidence="1">
    <location>
        <begin position="614"/>
        <end position="649"/>
    </location>
</feature>
<proteinExistence type="predicted"/>
<evidence type="ECO:0000313" key="6">
    <source>
        <dbReference type="EMBL" id="POF34779.1"/>
    </source>
</evidence>
<feature type="transmembrane region" description="Helical" evidence="2">
    <location>
        <begin position="455"/>
        <end position="476"/>
    </location>
</feature>
<organism evidence="6 7">
    <name type="scientific">Roseibium marinum</name>
    <dbReference type="NCBI Taxonomy" id="281252"/>
    <lineage>
        <taxon>Bacteria</taxon>
        <taxon>Pseudomonadati</taxon>
        <taxon>Pseudomonadota</taxon>
        <taxon>Alphaproteobacteria</taxon>
        <taxon>Hyphomicrobiales</taxon>
        <taxon>Stappiaceae</taxon>
        <taxon>Roseibium</taxon>
    </lineage>
</organism>
<evidence type="ECO:0000256" key="1">
    <source>
        <dbReference type="SAM" id="MobiDB-lite"/>
    </source>
</evidence>
<dbReference type="OrthoDB" id="9767603at2"/>
<dbReference type="RefSeq" id="WP_103221296.1">
    <property type="nucleotide sequence ID" value="NZ_PPCN01000001.1"/>
</dbReference>
<dbReference type="AlphaFoldDB" id="A0A2S3V531"/>
<feature type="transmembrane region" description="Helical" evidence="2">
    <location>
        <begin position="424"/>
        <end position="443"/>
    </location>
</feature>
<reference evidence="6 7" key="1">
    <citation type="submission" date="2018-01" db="EMBL/GenBank/DDBJ databases">
        <title>Genomic Encyclopedia of Archaeal and Bacterial Type Strains, Phase II (KMG-II): from individual species to whole genera.</title>
        <authorList>
            <person name="Goeker M."/>
        </authorList>
    </citation>
    <scope>NUCLEOTIDE SEQUENCE [LARGE SCALE GENOMIC DNA]</scope>
    <source>
        <strain evidence="6 7">DSM 17023</strain>
    </source>
</reference>
<feature type="transmembrane region" description="Helical" evidence="2">
    <location>
        <begin position="488"/>
        <end position="508"/>
    </location>
</feature>
<keyword evidence="2" id="KW-1133">Transmembrane helix</keyword>